<dbReference type="FunFam" id="3.40.50.300:FF:000013">
    <property type="entry name" value="PhoH family ATPase"/>
    <property type="match status" value="1"/>
</dbReference>
<reference evidence="6 7" key="1">
    <citation type="submission" date="2018-02" db="EMBL/GenBank/DDBJ databases">
        <title>Comparative genomes isolates from brazilian mangrove.</title>
        <authorList>
            <person name="Araujo J.E."/>
            <person name="Taketani R.G."/>
            <person name="Silva M.C.P."/>
            <person name="Loureco M.V."/>
            <person name="Andreote F.D."/>
        </authorList>
    </citation>
    <scope>NUCLEOTIDE SEQUENCE [LARGE SCALE GENOMIC DNA]</scope>
    <source>
        <strain evidence="6 7">HEX-2 MGV</strain>
    </source>
</reference>
<dbReference type="PANTHER" id="PTHR30473:SF2">
    <property type="entry name" value="PIN DOMAIN-CONTAINING PROTEIN"/>
    <property type="match status" value="1"/>
</dbReference>
<dbReference type="PANTHER" id="PTHR30473">
    <property type="entry name" value="PROTEIN PHOH"/>
    <property type="match status" value="1"/>
</dbReference>
<proteinExistence type="inferred from homology"/>
<dbReference type="EMBL" id="PUIA01000038">
    <property type="protein sequence ID" value="PQO30577.1"/>
    <property type="molecule type" value="Genomic_DNA"/>
</dbReference>
<evidence type="ECO:0000259" key="5">
    <source>
        <dbReference type="SMART" id="SM00670"/>
    </source>
</evidence>
<dbReference type="Pfam" id="PF13638">
    <property type="entry name" value="PIN_4"/>
    <property type="match status" value="1"/>
</dbReference>
<evidence type="ECO:0000256" key="2">
    <source>
        <dbReference type="ARBA" id="ARBA00022741"/>
    </source>
</evidence>
<dbReference type="CDD" id="cd09883">
    <property type="entry name" value="PIN_VapC_PhoHL-ATPase"/>
    <property type="match status" value="1"/>
</dbReference>
<name>A0A2S8FEK8_9BACT</name>
<dbReference type="OrthoDB" id="9773137at2"/>
<evidence type="ECO:0000256" key="3">
    <source>
        <dbReference type="ARBA" id="ARBA00022840"/>
    </source>
</evidence>
<comment type="caution">
    <text evidence="6">The sequence shown here is derived from an EMBL/GenBank/DDBJ whole genome shotgun (WGS) entry which is preliminary data.</text>
</comment>
<dbReference type="InterPro" id="IPR029060">
    <property type="entry name" value="PIN-like_dom_sf"/>
</dbReference>
<evidence type="ECO:0000313" key="7">
    <source>
        <dbReference type="Proteomes" id="UP000240009"/>
    </source>
</evidence>
<evidence type="ECO:0000256" key="1">
    <source>
        <dbReference type="ARBA" id="ARBA00010393"/>
    </source>
</evidence>
<sequence>MISQLVQTQLKLFVLDTNVILHDARSFQNFEEHDVALPITVLEELDRFKKGNEDINFQAREFLRQIDQMTGDLLSEEGANLGEEQGRLRVIITNELDARLHQVFLHDSPDNRILNTALHLQRYVKDRRVILITKDVNLRMKAKSLGLQAQDYINDKIESFDSLYSGRRILENITTEQIDRFYQDSGNVHLEDFPEVSDPIANENFVLRNGSKSVLATFNREDQVLRRIEKYSPYGIKPRNAEQVFAIKALMDDNIKLVTLAGKAGTGKTLLALSSALACSSAYRQILLARPVVPLSNRDLGYLPGDISAKMDPYMQPLFDNLSVIRHQFNDTDKEAQRITRMLEQEKLVITPLAYIRGRSLQRMYMIVDEAQNLTPHEVKTIITRAGEGTKVVFTGDINQIDHPYLDSLSNGLSYMINRMKGQDLYAHISLEKGERSELADIASELL</sequence>
<feature type="domain" description="PIN" evidence="5">
    <location>
        <begin position="11"/>
        <end position="140"/>
    </location>
</feature>
<dbReference type="Gene3D" id="3.40.50.300">
    <property type="entry name" value="P-loop containing nucleotide triphosphate hydrolases"/>
    <property type="match status" value="1"/>
</dbReference>
<dbReference type="AlphaFoldDB" id="A0A2S8FEK8"/>
<evidence type="ECO:0000256" key="4">
    <source>
        <dbReference type="ARBA" id="ARBA00046345"/>
    </source>
</evidence>
<dbReference type="InterPro" id="IPR027417">
    <property type="entry name" value="P-loop_NTPase"/>
</dbReference>
<dbReference type="Pfam" id="PF02562">
    <property type="entry name" value="PhoH"/>
    <property type="match status" value="1"/>
</dbReference>
<keyword evidence="3" id="KW-0067">ATP-binding</keyword>
<comment type="similarity">
    <text evidence="4">In the N-terminal section; belongs to the PINc/VapC protein family.</text>
</comment>
<dbReference type="GO" id="GO:0005829">
    <property type="term" value="C:cytosol"/>
    <property type="evidence" value="ECO:0007669"/>
    <property type="project" value="TreeGrafter"/>
</dbReference>
<dbReference type="SUPFAM" id="SSF52540">
    <property type="entry name" value="P-loop containing nucleoside triphosphate hydrolases"/>
    <property type="match status" value="1"/>
</dbReference>
<keyword evidence="2" id="KW-0547">Nucleotide-binding</keyword>
<dbReference type="InterPro" id="IPR003714">
    <property type="entry name" value="PhoH"/>
</dbReference>
<dbReference type="Gene3D" id="3.40.50.1010">
    <property type="entry name" value="5'-nuclease"/>
    <property type="match status" value="1"/>
</dbReference>
<accession>A0A2S8FEK8</accession>
<protein>
    <submittedName>
        <fullName evidence="6">Ribonuclease</fullName>
    </submittedName>
</protein>
<dbReference type="RefSeq" id="WP_105354399.1">
    <property type="nucleotide sequence ID" value="NZ_PUIA01000038.1"/>
</dbReference>
<dbReference type="SUPFAM" id="SSF88723">
    <property type="entry name" value="PIN domain-like"/>
    <property type="match status" value="1"/>
</dbReference>
<dbReference type="GO" id="GO:0005524">
    <property type="term" value="F:ATP binding"/>
    <property type="evidence" value="ECO:0007669"/>
    <property type="project" value="UniProtKB-KW"/>
</dbReference>
<dbReference type="SMART" id="SM00670">
    <property type="entry name" value="PINc"/>
    <property type="match status" value="1"/>
</dbReference>
<dbReference type="Proteomes" id="UP000240009">
    <property type="component" value="Unassembled WGS sequence"/>
</dbReference>
<organism evidence="6 7">
    <name type="scientific">Blastopirellula marina</name>
    <dbReference type="NCBI Taxonomy" id="124"/>
    <lineage>
        <taxon>Bacteria</taxon>
        <taxon>Pseudomonadati</taxon>
        <taxon>Planctomycetota</taxon>
        <taxon>Planctomycetia</taxon>
        <taxon>Pirellulales</taxon>
        <taxon>Pirellulaceae</taxon>
        <taxon>Blastopirellula</taxon>
    </lineage>
</organism>
<dbReference type="InterPro" id="IPR051451">
    <property type="entry name" value="PhoH2-like"/>
</dbReference>
<gene>
    <name evidence="6" type="ORF">C5Y96_13990</name>
</gene>
<evidence type="ECO:0000313" key="6">
    <source>
        <dbReference type="EMBL" id="PQO30577.1"/>
    </source>
</evidence>
<dbReference type="InterPro" id="IPR002716">
    <property type="entry name" value="PIN_dom"/>
</dbReference>
<comment type="similarity">
    <text evidence="1">Belongs to the PhoH family.</text>
</comment>